<dbReference type="RefSeq" id="WP_344003536.1">
    <property type="nucleotide sequence ID" value="NZ_BAAAMY010000001.1"/>
</dbReference>
<evidence type="ECO:0000313" key="4">
    <source>
        <dbReference type="Proteomes" id="UP001501612"/>
    </source>
</evidence>
<accession>A0ABP5AD95</accession>
<dbReference type="EMBL" id="BAAAMY010000001">
    <property type="protein sequence ID" value="GAA1908022.1"/>
    <property type="molecule type" value="Genomic_DNA"/>
</dbReference>
<gene>
    <name evidence="3" type="ORF">GCM10009737_06170</name>
</gene>
<dbReference type="Pfam" id="PF14361">
    <property type="entry name" value="RsbRD_N"/>
    <property type="match status" value="1"/>
</dbReference>
<sequence>MSDGAPLVAPDLVLPAEVLAEMRSRLPQVAERTVDAIISEVPSYAGALSGPMGAKIRNAVQLALGGFISLAARTREAPRTPTAPAVEGAYQLGRGEARAGRSMEALLAAYRIGARASWREMSAAAVSGGIEAETLGDFAGLVFAYIDELSASSAAGHSDELATSGRVRRRLLEQLGGLLLAGAPKEQAIAAAERVEWPWPETLTAVVVPDSQRRAVLGVVSPATLQPAEDLTGLEDRALLLVPDVAGARRTTLVRALADRDAVVGPARPTLEVRASYDRAARALALGLAPVGDESLLDTEEHLGELVLHADPVALADLRARALAPLADVRADTAEKLRDTLRAWLLHQGRREAVAAALFCHPQTVRYRMGRLRELYGDALDDPRTVLELTLALA</sequence>
<dbReference type="InterPro" id="IPR051448">
    <property type="entry name" value="CdaR-like_regulators"/>
</dbReference>
<feature type="domain" description="RsbT co-antagonist protein RsbRD N-terminal" evidence="2">
    <location>
        <begin position="27"/>
        <end position="171"/>
    </location>
</feature>
<dbReference type="Gene3D" id="1.10.10.2840">
    <property type="entry name" value="PucR C-terminal helix-turn-helix domain"/>
    <property type="match status" value="1"/>
</dbReference>
<dbReference type="Pfam" id="PF13556">
    <property type="entry name" value="HTH_30"/>
    <property type="match status" value="1"/>
</dbReference>
<reference evidence="4" key="1">
    <citation type="journal article" date="2019" name="Int. J. Syst. Evol. Microbiol.">
        <title>The Global Catalogue of Microorganisms (GCM) 10K type strain sequencing project: providing services to taxonomists for standard genome sequencing and annotation.</title>
        <authorList>
            <consortium name="The Broad Institute Genomics Platform"/>
            <consortium name="The Broad Institute Genome Sequencing Center for Infectious Disease"/>
            <person name="Wu L."/>
            <person name="Ma J."/>
        </authorList>
    </citation>
    <scope>NUCLEOTIDE SEQUENCE [LARGE SCALE GENOMIC DNA]</scope>
    <source>
        <strain evidence="4">JCM 14046</strain>
    </source>
</reference>
<dbReference type="InterPro" id="IPR025736">
    <property type="entry name" value="PucR_C-HTH_dom"/>
</dbReference>
<organism evidence="3 4">
    <name type="scientific">Nocardioides lentus</name>
    <dbReference type="NCBI Taxonomy" id="338077"/>
    <lineage>
        <taxon>Bacteria</taxon>
        <taxon>Bacillati</taxon>
        <taxon>Actinomycetota</taxon>
        <taxon>Actinomycetes</taxon>
        <taxon>Propionibacteriales</taxon>
        <taxon>Nocardioidaceae</taxon>
        <taxon>Nocardioides</taxon>
    </lineage>
</organism>
<proteinExistence type="predicted"/>
<keyword evidence="4" id="KW-1185">Reference proteome</keyword>
<evidence type="ECO:0000313" key="3">
    <source>
        <dbReference type="EMBL" id="GAA1908022.1"/>
    </source>
</evidence>
<feature type="domain" description="PucR C-terminal helix-turn-helix" evidence="1">
    <location>
        <begin position="337"/>
        <end position="393"/>
    </location>
</feature>
<dbReference type="InterPro" id="IPR042070">
    <property type="entry name" value="PucR_C-HTH_sf"/>
</dbReference>
<comment type="caution">
    <text evidence="3">The sequence shown here is derived from an EMBL/GenBank/DDBJ whole genome shotgun (WGS) entry which is preliminary data.</text>
</comment>
<name>A0ABP5AD95_9ACTN</name>
<evidence type="ECO:0000259" key="1">
    <source>
        <dbReference type="Pfam" id="PF13556"/>
    </source>
</evidence>
<evidence type="ECO:0000259" key="2">
    <source>
        <dbReference type="Pfam" id="PF14361"/>
    </source>
</evidence>
<protein>
    <submittedName>
        <fullName evidence="3">Helix-turn-helix domain-containing protein</fullName>
    </submittedName>
</protein>
<dbReference type="PANTHER" id="PTHR33744">
    <property type="entry name" value="CARBOHYDRATE DIACID REGULATOR"/>
    <property type="match status" value="1"/>
</dbReference>
<dbReference type="PANTHER" id="PTHR33744:SF1">
    <property type="entry name" value="DNA-BINDING TRANSCRIPTIONAL ACTIVATOR ADER"/>
    <property type="match status" value="1"/>
</dbReference>
<dbReference type="Proteomes" id="UP001501612">
    <property type="component" value="Unassembled WGS sequence"/>
</dbReference>
<dbReference type="InterPro" id="IPR025751">
    <property type="entry name" value="RsbRD_N_dom"/>
</dbReference>